<dbReference type="Pfam" id="PF00990">
    <property type="entry name" value="GGDEF"/>
    <property type="match status" value="1"/>
</dbReference>
<dbReference type="SMART" id="SM00267">
    <property type="entry name" value="GGDEF"/>
    <property type="match status" value="1"/>
</dbReference>
<evidence type="ECO:0000313" key="2">
    <source>
        <dbReference type="EMBL" id="VYT06530.1"/>
    </source>
</evidence>
<dbReference type="AlphaFoldDB" id="A0A6N2TL66"/>
<gene>
    <name evidence="2" type="primary">adrA</name>
    <name evidence="2" type="ORF">AULFYP135_01499</name>
</gene>
<keyword evidence="2" id="KW-0548">Nucleotidyltransferase</keyword>
<evidence type="ECO:0000259" key="1">
    <source>
        <dbReference type="PROSITE" id="PS50887"/>
    </source>
</evidence>
<dbReference type="SUPFAM" id="SSF55073">
    <property type="entry name" value="Nucleotide cyclase"/>
    <property type="match status" value="1"/>
</dbReference>
<dbReference type="EC" id="2.7.7.65" evidence="2"/>
<dbReference type="GO" id="GO:0052621">
    <property type="term" value="F:diguanylate cyclase activity"/>
    <property type="evidence" value="ECO:0007669"/>
    <property type="project" value="UniProtKB-EC"/>
</dbReference>
<dbReference type="CDD" id="cd01949">
    <property type="entry name" value="GGDEF"/>
    <property type="match status" value="1"/>
</dbReference>
<dbReference type="Gene3D" id="3.30.70.270">
    <property type="match status" value="1"/>
</dbReference>
<dbReference type="EMBL" id="CACRSL010000003">
    <property type="protein sequence ID" value="VYT06530.1"/>
    <property type="molecule type" value="Genomic_DNA"/>
</dbReference>
<dbReference type="PANTHER" id="PTHR45138:SF9">
    <property type="entry name" value="DIGUANYLATE CYCLASE DGCM-RELATED"/>
    <property type="match status" value="1"/>
</dbReference>
<feature type="domain" description="GGDEF" evidence="1">
    <location>
        <begin position="157"/>
        <end position="287"/>
    </location>
</feature>
<name>A0A6N2TL66_9FIRM</name>
<keyword evidence="2" id="KW-0808">Transferase</keyword>
<protein>
    <submittedName>
        <fullName evidence="2">Putative diguanylate cyclase AdrA</fullName>
        <ecNumber evidence="2">2.7.7.65</ecNumber>
    </submittedName>
</protein>
<dbReference type="PROSITE" id="PS50887">
    <property type="entry name" value="GGDEF"/>
    <property type="match status" value="1"/>
</dbReference>
<dbReference type="GO" id="GO:0005886">
    <property type="term" value="C:plasma membrane"/>
    <property type="evidence" value="ECO:0007669"/>
    <property type="project" value="TreeGrafter"/>
</dbReference>
<proteinExistence type="predicted"/>
<accession>A0A6N2TL66</accession>
<dbReference type="NCBIfam" id="TIGR00254">
    <property type="entry name" value="GGDEF"/>
    <property type="match status" value="1"/>
</dbReference>
<dbReference type="InterPro" id="IPR000160">
    <property type="entry name" value="GGDEF_dom"/>
</dbReference>
<sequence>MFELEDLGRIFSGQSDLCRIFDNFRLVDPQNGLSYRLDQGKLVLLACHGDPTEGLARQSQLQRRQLAKVELRDQKAKLLIAVPITCLCQPMVLELEKEIAGPGGDFQAVCSNCGNIPDILLELGNLASTDSFTGLYNKNTLELRLRRNLQEARDTGRSLCAAMVDIDNFKQINDLYGHTFGDEVILQIVALLRRHTDGGENWSARFGGDEFLTIFPGEDLSSVKRRCDSLEQAIVLFPFRRGDQPVSVSVSIGTAAFDPQTDTLSQFLDRVDRAMYQKKKQKKAVQL</sequence>
<dbReference type="InterPro" id="IPR029787">
    <property type="entry name" value="Nucleotide_cyclase"/>
</dbReference>
<dbReference type="PANTHER" id="PTHR45138">
    <property type="entry name" value="REGULATORY COMPONENTS OF SENSORY TRANSDUCTION SYSTEM"/>
    <property type="match status" value="1"/>
</dbReference>
<reference evidence="2" key="1">
    <citation type="submission" date="2019-11" db="EMBL/GenBank/DDBJ databases">
        <authorList>
            <person name="Feng L."/>
        </authorList>
    </citation>
    <scope>NUCLEOTIDE SEQUENCE</scope>
    <source>
        <strain evidence="2">AundefinedLFYP135</strain>
    </source>
</reference>
<dbReference type="GO" id="GO:0043709">
    <property type="term" value="P:cell adhesion involved in single-species biofilm formation"/>
    <property type="evidence" value="ECO:0007669"/>
    <property type="project" value="TreeGrafter"/>
</dbReference>
<dbReference type="InterPro" id="IPR050469">
    <property type="entry name" value="Diguanylate_Cyclase"/>
</dbReference>
<dbReference type="InterPro" id="IPR043128">
    <property type="entry name" value="Rev_trsase/Diguanyl_cyclase"/>
</dbReference>
<organism evidence="2">
    <name type="scientific">uncultured Anaerotruncus sp</name>
    <dbReference type="NCBI Taxonomy" id="905011"/>
    <lineage>
        <taxon>Bacteria</taxon>
        <taxon>Bacillati</taxon>
        <taxon>Bacillota</taxon>
        <taxon>Clostridia</taxon>
        <taxon>Eubacteriales</taxon>
        <taxon>Oscillospiraceae</taxon>
        <taxon>Anaerotruncus</taxon>
        <taxon>environmental samples</taxon>
    </lineage>
</organism>
<dbReference type="GO" id="GO:1902201">
    <property type="term" value="P:negative regulation of bacterial-type flagellum-dependent cell motility"/>
    <property type="evidence" value="ECO:0007669"/>
    <property type="project" value="TreeGrafter"/>
</dbReference>